<sequence>MTRLSMAIAFLLVGTALAADATTTTTTTKTTTKTTTTDWDDDDYEDDDEDDDEDDNEDDDDDYDDDEDDGKNAEDASMFMPSGGEKDKYTEDSNTIIETRVKELIEELLKDNGKFVKETVKAINIDETQLTTQLNALERKFDELETKADGSSPVEDKKQATNDERRIIV</sequence>
<evidence type="ECO:0000256" key="1">
    <source>
        <dbReference type="SAM" id="MobiDB-lite"/>
    </source>
</evidence>
<dbReference type="AlphaFoldDB" id="A0ABD2PX01"/>
<keyword evidence="2" id="KW-0732">Signal</keyword>
<feature type="compositionally biased region" description="Low complexity" evidence="1">
    <location>
        <begin position="22"/>
        <end position="37"/>
    </location>
</feature>
<gene>
    <name evidence="3" type="primary">FHL1</name>
    <name evidence="3" type="ORF">Ciccas_009616</name>
</gene>
<feature type="chain" id="PRO_5044824925" evidence="2">
    <location>
        <begin position="19"/>
        <end position="169"/>
    </location>
</feature>
<name>A0ABD2PX01_9PLAT</name>
<comment type="caution">
    <text evidence="3">The sequence shown here is derived from an EMBL/GenBank/DDBJ whole genome shotgun (WGS) entry which is preliminary data.</text>
</comment>
<protein>
    <submittedName>
        <fullName evidence="3">Pre-rRNA-processing protein fhl1</fullName>
    </submittedName>
</protein>
<evidence type="ECO:0000313" key="4">
    <source>
        <dbReference type="Proteomes" id="UP001626550"/>
    </source>
</evidence>
<dbReference type="EMBL" id="JBJKFK010002010">
    <property type="protein sequence ID" value="KAL3311799.1"/>
    <property type="molecule type" value="Genomic_DNA"/>
</dbReference>
<reference evidence="3 4" key="1">
    <citation type="submission" date="2024-11" db="EMBL/GenBank/DDBJ databases">
        <title>Adaptive evolution of stress response genes in parasites aligns with host niche diversity.</title>
        <authorList>
            <person name="Hahn C."/>
            <person name="Resl P."/>
        </authorList>
    </citation>
    <scope>NUCLEOTIDE SEQUENCE [LARGE SCALE GENOMIC DNA]</scope>
    <source>
        <strain evidence="3">EGGRZ-B1_66</strain>
        <tissue evidence="3">Body</tissue>
    </source>
</reference>
<feature type="region of interest" description="Disordered" evidence="1">
    <location>
        <begin position="22"/>
        <end position="92"/>
    </location>
</feature>
<evidence type="ECO:0000313" key="3">
    <source>
        <dbReference type="EMBL" id="KAL3311799.1"/>
    </source>
</evidence>
<evidence type="ECO:0000256" key="2">
    <source>
        <dbReference type="SAM" id="SignalP"/>
    </source>
</evidence>
<feature type="signal peptide" evidence="2">
    <location>
        <begin position="1"/>
        <end position="18"/>
    </location>
</feature>
<feature type="compositionally biased region" description="Acidic residues" evidence="1">
    <location>
        <begin position="38"/>
        <end position="69"/>
    </location>
</feature>
<feature type="region of interest" description="Disordered" evidence="1">
    <location>
        <begin position="145"/>
        <end position="169"/>
    </location>
</feature>
<accession>A0ABD2PX01</accession>
<organism evidence="3 4">
    <name type="scientific">Cichlidogyrus casuarinus</name>
    <dbReference type="NCBI Taxonomy" id="1844966"/>
    <lineage>
        <taxon>Eukaryota</taxon>
        <taxon>Metazoa</taxon>
        <taxon>Spiralia</taxon>
        <taxon>Lophotrochozoa</taxon>
        <taxon>Platyhelminthes</taxon>
        <taxon>Monogenea</taxon>
        <taxon>Monopisthocotylea</taxon>
        <taxon>Dactylogyridea</taxon>
        <taxon>Ancyrocephalidae</taxon>
        <taxon>Cichlidogyrus</taxon>
    </lineage>
</organism>
<keyword evidence="4" id="KW-1185">Reference proteome</keyword>
<dbReference type="Proteomes" id="UP001626550">
    <property type="component" value="Unassembled WGS sequence"/>
</dbReference>
<proteinExistence type="predicted"/>